<dbReference type="InterPro" id="IPR027511">
    <property type="entry name" value="ENOPH1_eukaryotes"/>
</dbReference>
<keyword evidence="8" id="KW-1185">Reference proteome</keyword>
<dbReference type="OMA" id="LQGMVWE"/>
<dbReference type="AlphaFoldDB" id="A0A0N4WVI2"/>
<dbReference type="GO" id="GO:0019509">
    <property type="term" value="P:L-methionine salvage from methylthioadenosine"/>
    <property type="evidence" value="ECO:0007669"/>
    <property type="project" value="UniProtKB-UniRule"/>
</dbReference>
<comment type="pathway">
    <text evidence="6">Amino-acid biosynthesis; L-methionine biosynthesis via salvage pathway; L-methionine from S-methyl-5-thio-alpha-D-ribose 1-phosphate: step 4/6.</text>
</comment>
<dbReference type="SFLD" id="SFLDG01133">
    <property type="entry name" value="C1.5.4:_Enolase-phosphatase_Li"/>
    <property type="match status" value="1"/>
</dbReference>
<evidence type="ECO:0000256" key="4">
    <source>
        <dbReference type="ARBA" id="ARBA00022842"/>
    </source>
</evidence>
<reference evidence="7 8" key="2">
    <citation type="submission" date="2018-11" db="EMBL/GenBank/DDBJ databases">
        <authorList>
            <consortium name="Pathogen Informatics"/>
        </authorList>
    </citation>
    <scope>NUCLEOTIDE SEQUENCE [LARGE SCALE GENOMIC DNA]</scope>
    <source>
        <strain evidence="7 8">MHpl1</strain>
    </source>
</reference>
<feature type="binding site" evidence="6">
    <location>
        <begin position="137"/>
        <end position="138"/>
    </location>
    <ligand>
        <name>substrate</name>
    </ligand>
</feature>
<keyword evidence="6" id="KW-0539">Nucleus</keyword>
<dbReference type="OrthoDB" id="272500at2759"/>
<accession>A0A0N4WVI2</accession>
<feature type="binding site" evidence="6">
    <location>
        <position position="196"/>
    </location>
    <ligand>
        <name>Mg(2+)</name>
        <dbReference type="ChEBI" id="CHEBI:18420"/>
    </ligand>
</feature>
<dbReference type="Gene3D" id="3.40.50.1000">
    <property type="entry name" value="HAD superfamily/HAD-like"/>
    <property type="match status" value="1"/>
</dbReference>
<keyword evidence="4 6" id="KW-0460">Magnesium</keyword>
<proteinExistence type="inferred from homology"/>
<comment type="pathway">
    <text evidence="6">Amino-acid biosynthesis; L-methionine biosynthesis via salvage pathway; L-methionine from S-methyl-5-thio-alpha-D-ribose 1-phosphate: step 3/6.</text>
</comment>
<keyword evidence="6" id="KW-0963">Cytoplasm</keyword>
<dbReference type="EC" id="3.1.3.77" evidence="6"/>
<evidence type="ECO:0000256" key="2">
    <source>
        <dbReference type="ARBA" id="ARBA00022723"/>
    </source>
</evidence>
<feature type="binding site" evidence="6">
    <location>
        <position position="171"/>
    </location>
    <ligand>
        <name>substrate</name>
    </ligand>
</feature>
<evidence type="ECO:0000313" key="9">
    <source>
        <dbReference type="WBParaSite" id="HPLM_0001570901-mRNA-1"/>
    </source>
</evidence>
<evidence type="ECO:0000256" key="1">
    <source>
        <dbReference type="ARBA" id="ARBA00022605"/>
    </source>
</evidence>
<keyword evidence="2 6" id="KW-0479">Metal-binding</keyword>
<dbReference type="HAMAP" id="MF_03117">
    <property type="entry name" value="Salvage_MtnC_euk"/>
    <property type="match status" value="1"/>
</dbReference>
<dbReference type="UniPathway" id="UPA00904">
    <property type="reaction ID" value="UER00876"/>
</dbReference>
<evidence type="ECO:0000256" key="6">
    <source>
        <dbReference type="HAMAP-Rule" id="MF_03117"/>
    </source>
</evidence>
<dbReference type="InterPro" id="IPR023214">
    <property type="entry name" value="HAD_sf"/>
</dbReference>
<protein>
    <recommendedName>
        <fullName evidence="6">Enolase-phosphatase E1</fullName>
        <ecNumber evidence="6">3.1.3.77</ecNumber>
    </recommendedName>
    <alternativeName>
        <fullName evidence="6">2,3-diketo-5-methylthio-1-phosphopentane phosphatase</fullName>
    </alternativeName>
</protein>
<feature type="binding site" evidence="6">
    <location>
        <position position="11"/>
    </location>
    <ligand>
        <name>Mg(2+)</name>
        <dbReference type="ChEBI" id="CHEBI:18420"/>
    </ligand>
</feature>
<organism evidence="9">
    <name type="scientific">Haemonchus placei</name>
    <name type="common">Barber's pole worm</name>
    <dbReference type="NCBI Taxonomy" id="6290"/>
    <lineage>
        <taxon>Eukaryota</taxon>
        <taxon>Metazoa</taxon>
        <taxon>Ecdysozoa</taxon>
        <taxon>Nematoda</taxon>
        <taxon>Chromadorea</taxon>
        <taxon>Rhabditida</taxon>
        <taxon>Rhabditina</taxon>
        <taxon>Rhabditomorpha</taxon>
        <taxon>Strongyloidea</taxon>
        <taxon>Trichostrongylidae</taxon>
        <taxon>Haemonchus</taxon>
    </lineage>
</organism>
<name>A0A0N4WVI2_HAEPC</name>
<evidence type="ECO:0000313" key="7">
    <source>
        <dbReference type="EMBL" id="VDO57547.1"/>
    </source>
</evidence>
<comment type="catalytic activity">
    <reaction evidence="6">
        <text>5-methylsulfanyl-2,3-dioxopentyl phosphate + H2O = 1,2-dihydroxy-5-(methylsulfanyl)pent-1-en-3-one + phosphate</text>
        <dbReference type="Rhea" id="RHEA:21700"/>
        <dbReference type="ChEBI" id="CHEBI:15377"/>
        <dbReference type="ChEBI" id="CHEBI:43474"/>
        <dbReference type="ChEBI" id="CHEBI:49252"/>
        <dbReference type="ChEBI" id="CHEBI:58828"/>
        <dbReference type="EC" id="3.1.3.77"/>
    </reaction>
</comment>
<keyword evidence="5 6" id="KW-0486">Methionine biosynthesis</keyword>
<keyword evidence="3 6" id="KW-0378">Hydrolase</keyword>
<sequence>MKFSALLLDIEGTVTSISFVKDVLFPYAFDNVETYVRTHFNDASVAKIISSLRQLSEEESKIDSNVRLIRNEENDCVDDVAHNVRYWIKSDKKITAMKELQGMIWEEAYRKEHVKGHVYPDVFPILQSLTVPIYIYSSGSVFAQKLLFGHTIVGDMTKILSGYFDTTIGYKGESDSYRKICESISLSPAQVLFLTDVESEARAASIAGLQVKLVIRDGNAPLSPEAVRDFTTIYSLEEIL</sequence>
<dbReference type="GO" id="GO:0000287">
    <property type="term" value="F:magnesium ion binding"/>
    <property type="evidence" value="ECO:0007669"/>
    <property type="project" value="UniProtKB-UniRule"/>
</dbReference>
<dbReference type="Gene3D" id="1.10.720.60">
    <property type="match status" value="1"/>
</dbReference>
<gene>
    <name evidence="7" type="ORF">HPLM_LOCUS15701</name>
</gene>
<feature type="binding site" evidence="6">
    <location>
        <position position="9"/>
    </location>
    <ligand>
        <name>Mg(2+)</name>
        <dbReference type="ChEBI" id="CHEBI:18420"/>
    </ligand>
</feature>
<dbReference type="WBParaSite" id="HPLM_0001570901-mRNA-1">
    <property type="protein sequence ID" value="HPLM_0001570901-mRNA-1"/>
    <property type="gene ID" value="HPLM_0001570901"/>
</dbReference>
<comment type="subcellular location">
    <subcellularLocation>
        <location evidence="6">Cytoplasm</location>
    </subcellularLocation>
    <subcellularLocation>
        <location evidence="6">Nucleus</location>
    </subcellularLocation>
</comment>
<comment type="similarity">
    <text evidence="6">Belongs to the HAD-like hydrolase superfamily. MasA/MtnC family.</text>
</comment>
<evidence type="ECO:0000256" key="3">
    <source>
        <dbReference type="ARBA" id="ARBA00022801"/>
    </source>
</evidence>
<dbReference type="InterPro" id="IPR023943">
    <property type="entry name" value="Enolase-ppase_E1"/>
</dbReference>
<evidence type="ECO:0000256" key="5">
    <source>
        <dbReference type="ARBA" id="ARBA00023167"/>
    </source>
</evidence>
<evidence type="ECO:0000313" key="8">
    <source>
        <dbReference type="Proteomes" id="UP000268014"/>
    </source>
</evidence>
<dbReference type="GO" id="GO:0043874">
    <property type="term" value="F:acireductone synthase activity"/>
    <property type="evidence" value="ECO:0007669"/>
    <property type="project" value="UniProtKB-EC"/>
</dbReference>
<dbReference type="Pfam" id="PF00702">
    <property type="entry name" value="Hydrolase"/>
    <property type="match status" value="1"/>
</dbReference>
<comment type="cofactor">
    <cofactor evidence="6">
        <name>Mg(2+)</name>
        <dbReference type="ChEBI" id="CHEBI:18420"/>
    </cofactor>
    <text evidence="6">Binds 1 Mg(2+) ion per subunit.</text>
</comment>
<dbReference type="NCBIfam" id="TIGR01549">
    <property type="entry name" value="HAD-SF-IA-v1"/>
    <property type="match status" value="1"/>
</dbReference>
<dbReference type="InterPro" id="IPR036412">
    <property type="entry name" value="HAD-like_sf"/>
</dbReference>
<dbReference type="CDD" id="cd01629">
    <property type="entry name" value="HAD_EP"/>
    <property type="match status" value="1"/>
</dbReference>
<dbReference type="SFLD" id="SFLDG01129">
    <property type="entry name" value="C1.5:_HAD__Beta-PGM__Phosphata"/>
    <property type="match status" value="1"/>
</dbReference>
<dbReference type="PANTHER" id="PTHR20371:SF1">
    <property type="entry name" value="ENOLASE-PHOSPHATASE E1"/>
    <property type="match status" value="1"/>
</dbReference>
<dbReference type="PANTHER" id="PTHR20371">
    <property type="entry name" value="ENOLASE-PHOSPHATASE E1"/>
    <property type="match status" value="1"/>
</dbReference>
<reference evidence="9" key="1">
    <citation type="submission" date="2017-02" db="UniProtKB">
        <authorList>
            <consortium name="WormBaseParasite"/>
        </authorList>
    </citation>
    <scope>IDENTIFICATION</scope>
</reference>
<dbReference type="STRING" id="6290.A0A0N4WVI2"/>
<dbReference type="GO" id="GO:0005634">
    <property type="term" value="C:nucleus"/>
    <property type="evidence" value="ECO:0007669"/>
    <property type="project" value="UniProtKB-SubCell"/>
</dbReference>
<dbReference type="EMBL" id="UZAF01019089">
    <property type="protein sequence ID" value="VDO57547.1"/>
    <property type="molecule type" value="Genomic_DNA"/>
</dbReference>
<comment type="function">
    <text evidence="6">Bifunctional enzyme that catalyzes the enolization of 2,3-diketo-5-methylthiopentyl-1-phosphate (DK-MTP-1-P) into the intermediate 2-hydroxy-3-keto-5-methylthiopentenyl-1-phosphate (HK-MTPenyl-1-P), which is then dephosphorylated to form the acireductone 1,2-dihydroxy-3-keto-5-methylthiopentene (DHK-MTPene).</text>
</comment>
<dbReference type="NCBIfam" id="TIGR01691">
    <property type="entry name" value="enolase-ppase"/>
    <property type="match status" value="1"/>
</dbReference>
<dbReference type="SUPFAM" id="SSF56784">
    <property type="entry name" value="HAD-like"/>
    <property type="match status" value="1"/>
</dbReference>
<dbReference type="GO" id="GO:0005737">
    <property type="term" value="C:cytoplasm"/>
    <property type="evidence" value="ECO:0007669"/>
    <property type="project" value="UniProtKB-SubCell"/>
</dbReference>
<dbReference type="InterPro" id="IPR006439">
    <property type="entry name" value="HAD-SF_hydro_IA"/>
</dbReference>
<keyword evidence="1 6" id="KW-0028">Amino-acid biosynthesis</keyword>
<comment type="subunit">
    <text evidence="6">Monomer.</text>
</comment>
<dbReference type="Proteomes" id="UP000268014">
    <property type="component" value="Unassembled WGS sequence"/>
</dbReference>
<dbReference type="SFLD" id="SFLDS00003">
    <property type="entry name" value="Haloacid_Dehalogenase"/>
    <property type="match status" value="1"/>
</dbReference>
<dbReference type="SFLD" id="SFLDF00044">
    <property type="entry name" value="enolase-phosphatase"/>
    <property type="match status" value="1"/>
</dbReference>